<proteinExistence type="predicted"/>
<reference evidence="3" key="1">
    <citation type="submission" date="2016-05" db="EMBL/GenBank/DDBJ databases">
        <authorList>
            <person name="Naeem Raeece"/>
        </authorList>
    </citation>
    <scope>NUCLEOTIDE SEQUENCE [LARGE SCALE GENOMIC DNA]</scope>
</reference>
<dbReference type="Proteomes" id="UP000078597">
    <property type="component" value="Unassembled WGS sequence"/>
</dbReference>
<keyword evidence="1" id="KW-0812">Transmembrane</keyword>
<keyword evidence="1" id="KW-1133">Transmembrane helix</keyword>
<feature type="transmembrane region" description="Helical" evidence="1">
    <location>
        <begin position="224"/>
        <end position="245"/>
    </location>
</feature>
<evidence type="ECO:0000256" key="1">
    <source>
        <dbReference type="SAM" id="Phobius"/>
    </source>
</evidence>
<gene>
    <name evidence="2" type="ORF">PMALA_081620</name>
</gene>
<accession>A0A1A8X9Y2</accession>
<organism evidence="2 3">
    <name type="scientific">Plasmodium malariae</name>
    <dbReference type="NCBI Taxonomy" id="5858"/>
    <lineage>
        <taxon>Eukaryota</taxon>
        <taxon>Sar</taxon>
        <taxon>Alveolata</taxon>
        <taxon>Apicomplexa</taxon>
        <taxon>Aconoidasida</taxon>
        <taxon>Haemosporida</taxon>
        <taxon>Plasmodiidae</taxon>
        <taxon>Plasmodium</taxon>
        <taxon>Plasmodium (Plasmodium)</taxon>
    </lineage>
</organism>
<name>A0A1A8X9Y2_PLAMA</name>
<dbReference type="EMBL" id="FLQW01007033">
    <property type="protein sequence ID" value="SBT01424.1"/>
    <property type="molecule type" value="Genomic_DNA"/>
</dbReference>
<keyword evidence="1" id="KW-0472">Membrane</keyword>
<evidence type="ECO:0000313" key="3">
    <source>
        <dbReference type="Proteomes" id="UP000078597"/>
    </source>
</evidence>
<evidence type="ECO:0000313" key="2">
    <source>
        <dbReference type="EMBL" id="SBT01424.1"/>
    </source>
</evidence>
<dbReference type="VEuPathDB" id="PlasmoDB:PmUG01_00015600"/>
<feature type="transmembrane region" description="Helical" evidence="1">
    <location>
        <begin position="130"/>
        <end position="150"/>
    </location>
</feature>
<dbReference type="Pfam" id="PF12420">
    <property type="entry name" value="DUF3671"/>
    <property type="match status" value="1"/>
</dbReference>
<sequence length="260" mass="31065">SNYYKTSEGNYKYNRKLDKNYRLLAISKKDKCSVSVRLKEEVPDYAVNENKDVYYNEKEPKRKMKHLNRKSFMNAGGNKQNMRNKKCIFEIKKYSQLEKKIFKELDYVDFLKNNKTISDKTYKKIICKKFALRLVLPLMLLLFLIVSLILDKSIGFGLIKGLKEILNLCEIKYWYSSLHNILKDSPLNWLFQSGDKIKFNLFDKAKNSVTAMNDYTYVYQFFNFLLYVIPLIILGVTVIFGVIYYHKKVKKYEEIKFRKR</sequence>
<protein>
    <recommendedName>
        <fullName evidence="4">Fam-l protein</fullName>
    </recommendedName>
</protein>
<evidence type="ECO:0008006" key="4">
    <source>
        <dbReference type="Google" id="ProtNLM"/>
    </source>
</evidence>
<dbReference type="InterPro" id="IPR022139">
    <property type="entry name" value="Fam-L/Fam-M-like_plasmodium"/>
</dbReference>
<feature type="non-terminal residue" evidence="2">
    <location>
        <position position="1"/>
    </location>
</feature>
<dbReference type="AlphaFoldDB" id="A0A1A8X9Y2"/>